<proteinExistence type="predicted"/>
<dbReference type="OrthoDB" id="6602337at2759"/>
<protein>
    <submittedName>
        <fullName evidence="1">Uncharacterized protein</fullName>
    </submittedName>
</protein>
<dbReference type="EMBL" id="CABPRJ010001494">
    <property type="protein sequence ID" value="VVC38722.1"/>
    <property type="molecule type" value="Genomic_DNA"/>
</dbReference>
<dbReference type="Proteomes" id="UP000325440">
    <property type="component" value="Unassembled WGS sequence"/>
</dbReference>
<reference evidence="1 2" key="1">
    <citation type="submission" date="2019-08" db="EMBL/GenBank/DDBJ databases">
        <authorList>
            <person name="Alioto T."/>
            <person name="Alioto T."/>
            <person name="Gomez Garrido J."/>
        </authorList>
    </citation>
    <scope>NUCLEOTIDE SEQUENCE [LARGE SCALE GENOMIC DNA]</scope>
</reference>
<dbReference type="AlphaFoldDB" id="A0A5E4N534"/>
<sequence>MSLIGYTRWYIPGTPILGPQRPTIFTNKEVPPGSKVNRVLQFEQSPWLAKYISLNTEMRKKAANNFEKYFCQLMNNAFLVR</sequence>
<evidence type="ECO:0000313" key="1">
    <source>
        <dbReference type="EMBL" id="VVC38722.1"/>
    </source>
</evidence>
<accession>A0A5E4N534</accession>
<evidence type="ECO:0000313" key="2">
    <source>
        <dbReference type="Proteomes" id="UP000325440"/>
    </source>
</evidence>
<name>A0A5E4N534_9HEMI</name>
<keyword evidence="2" id="KW-1185">Reference proteome</keyword>
<gene>
    <name evidence="1" type="ORF">CINCED_3A005970</name>
</gene>
<organism evidence="1 2">
    <name type="scientific">Cinara cedri</name>
    <dbReference type="NCBI Taxonomy" id="506608"/>
    <lineage>
        <taxon>Eukaryota</taxon>
        <taxon>Metazoa</taxon>
        <taxon>Ecdysozoa</taxon>
        <taxon>Arthropoda</taxon>
        <taxon>Hexapoda</taxon>
        <taxon>Insecta</taxon>
        <taxon>Pterygota</taxon>
        <taxon>Neoptera</taxon>
        <taxon>Paraneoptera</taxon>
        <taxon>Hemiptera</taxon>
        <taxon>Sternorrhyncha</taxon>
        <taxon>Aphidomorpha</taxon>
        <taxon>Aphidoidea</taxon>
        <taxon>Aphididae</taxon>
        <taxon>Lachninae</taxon>
        <taxon>Cinara</taxon>
    </lineage>
</organism>